<dbReference type="InterPro" id="IPR046053">
    <property type="entry name" value="DUF6011"/>
</dbReference>
<proteinExistence type="predicted"/>
<protein>
    <submittedName>
        <fullName evidence="1">Uncharacterized protein</fullName>
    </submittedName>
</protein>
<organism evidence="1 2">
    <name type="scientific">Burkholderia ubonensis</name>
    <dbReference type="NCBI Taxonomy" id="101571"/>
    <lineage>
        <taxon>Bacteria</taxon>
        <taxon>Pseudomonadati</taxon>
        <taxon>Pseudomonadota</taxon>
        <taxon>Betaproteobacteria</taxon>
        <taxon>Burkholderiales</taxon>
        <taxon>Burkholderiaceae</taxon>
        <taxon>Burkholderia</taxon>
        <taxon>Burkholderia cepacia complex</taxon>
    </lineage>
</organism>
<gene>
    <name evidence="1" type="ORF">WJ68_15965</name>
</gene>
<accession>A0ABD4E144</accession>
<dbReference type="Pfam" id="PF19474">
    <property type="entry name" value="DUF6011"/>
    <property type="match status" value="1"/>
</dbReference>
<dbReference type="Proteomes" id="UP000057910">
    <property type="component" value="Unassembled WGS sequence"/>
</dbReference>
<evidence type="ECO:0000313" key="2">
    <source>
        <dbReference type="Proteomes" id="UP000057910"/>
    </source>
</evidence>
<evidence type="ECO:0000313" key="1">
    <source>
        <dbReference type="EMBL" id="KVN83410.1"/>
    </source>
</evidence>
<dbReference type="AlphaFoldDB" id="A0ABD4E144"/>
<comment type="caution">
    <text evidence="1">The sequence shown here is derived from an EMBL/GenBank/DDBJ whole genome shotgun (WGS) entry which is preliminary data.</text>
</comment>
<sequence length="185" mass="19851">MLQLKSNAPEIKWIIRNAATDDFARSLDKRLRETGELTENMVSAVARILNRTASAVSVDAAGVDRIVASFNRAAESGLKYPKMYLGEFTFALAMSGRNKGAIWVTEGFTRGGRYLGKVADGKFAASDACTPAERAQVLDVCADPKKAAEAFGKETGRCACCGRELSDPVSIANSIGPICAERYGF</sequence>
<dbReference type="EMBL" id="LPAD01000071">
    <property type="protein sequence ID" value="KVN83410.1"/>
    <property type="molecule type" value="Genomic_DNA"/>
</dbReference>
<name>A0ABD4E144_9BURK</name>
<reference evidence="1 2" key="1">
    <citation type="submission" date="2015-11" db="EMBL/GenBank/DDBJ databases">
        <title>Expanding the genomic diversity of Burkholderia species for the development of highly accurate diagnostics.</title>
        <authorList>
            <person name="Sahl J."/>
            <person name="Keim P."/>
            <person name="Wagner D."/>
        </authorList>
    </citation>
    <scope>NUCLEOTIDE SEQUENCE [LARGE SCALE GENOMIC DNA]</scope>
    <source>
        <strain evidence="1 2">MSMB1585WGS</strain>
    </source>
</reference>